<comment type="caution">
    <text evidence="2">The sequence shown here is derived from an EMBL/GenBank/DDBJ whole genome shotgun (WGS) entry which is preliminary data.</text>
</comment>
<name>A0ABU0RUH0_9ACTN</name>
<comment type="similarity">
    <text evidence="1">Belongs to the short-chain dehydrogenases/reductases (SDR) family.</text>
</comment>
<dbReference type="Gene3D" id="3.40.50.720">
    <property type="entry name" value="NAD(P)-binding Rossmann-like Domain"/>
    <property type="match status" value="1"/>
</dbReference>
<dbReference type="InterPro" id="IPR036291">
    <property type="entry name" value="NAD(P)-bd_dom_sf"/>
</dbReference>
<evidence type="ECO:0000313" key="2">
    <source>
        <dbReference type="EMBL" id="MDQ0935632.1"/>
    </source>
</evidence>
<dbReference type="InterPro" id="IPR050259">
    <property type="entry name" value="SDR"/>
</dbReference>
<reference evidence="2 3" key="1">
    <citation type="submission" date="2023-07" db="EMBL/GenBank/DDBJ databases">
        <title>Comparative genomics of wheat-associated soil bacteria to identify genetic determinants of phenazine resistance.</title>
        <authorList>
            <person name="Mouncey N."/>
        </authorList>
    </citation>
    <scope>NUCLEOTIDE SEQUENCE [LARGE SCALE GENOMIC DNA]</scope>
    <source>
        <strain evidence="2 3">W2I16</strain>
    </source>
</reference>
<dbReference type="EC" id="1.1.1.100" evidence="2"/>
<evidence type="ECO:0000256" key="1">
    <source>
        <dbReference type="ARBA" id="ARBA00006484"/>
    </source>
</evidence>
<sequence length="273" mass="28026">MNPTNADGRPVAVITGVGSASGIGFACAKRLADGYSLLITSTSGRIHERVAELAGSCPVRGVAGDLTDPRFAESVVAEALDAFGRIDVLVNNAGMVSVAEPEDPSCLATASDEQWRSALSRNLDTTFYMTRSALRPMLDRGYGRVVNMSSLSGPVMAYKGDVAYHAAKAGLIGLTRSTAMDTASRGITVNAVAPGWIASGGPDEQVDALGAATPVGRAGRPEEVAALVAFLASQESSYVTGQLFVVDGGNSIQEERGLGPAGGPLALFAEYSG</sequence>
<keyword evidence="2" id="KW-0560">Oxidoreductase</keyword>
<dbReference type="Pfam" id="PF13561">
    <property type="entry name" value="adh_short_C2"/>
    <property type="match status" value="1"/>
</dbReference>
<dbReference type="PANTHER" id="PTHR42879">
    <property type="entry name" value="3-OXOACYL-(ACYL-CARRIER-PROTEIN) REDUCTASE"/>
    <property type="match status" value="1"/>
</dbReference>
<dbReference type="RefSeq" id="WP_307629164.1">
    <property type="nucleotide sequence ID" value="NZ_JAUSZS010000007.1"/>
</dbReference>
<dbReference type="GO" id="GO:0004316">
    <property type="term" value="F:3-oxoacyl-[acyl-carrier-protein] reductase (NADPH) activity"/>
    <property type="evidence" value="ECO:0007669"/>
    <property type="project" value="UniProtKB-EC"/>
</dbReference>
<dbReference type="SUPFAM" id="SSF51735">
    <property type="entry name" value="NAD(P)-binding Rossmann-fold domains"/>
    <property type="match status" value="1"/>
</dbReference>
<dbReference type="PRINTS" id="PR00081">
    <property type="entry name" value="GDHRDH"/>
</dbReference>
<proteinExistence type="inferred from homology"/>
<protein>
    <submittedName>
        <fullName evidence="2">3-oxoacyl-[acyl-carrier protein] reductase</fullName>
        <ecNumber evidence="2">1.1.1.100</ecNumber>
    </submittedName>
</protein>
<dbReference type="Proteomes" id="UP001223072">
    <property type="component" value="Unassembled WGS sequence"/>
</dbReference>
<evidence type="ECO:0000313" key="3">
    <source>
        <dbReference type="Proteomes" id="UP001223072"/>
    </source>
</evidence>
<keyword evidence="3" id="KW-1185">Reference proteome</keyword>
<dbReference type="PRINTS" id="PR00080">
    <property type="entry name" value="SDRFAMILY"/>
</dbReference>
<gene>
    <name evidence="2" type="ORF">QFZ49_005604</name>
</gene>
<dbReference type="InterPro" id="IPR002347">
    <property type="entry name" value="SDR_fam"/>
</dbReference>
<accession>A0ABU0RUH0</accession>
<dbReference type="EMBL" id="JAUSZS010000007">
    <property type="protein sequence ID" value="MDQ0935632.1"/>
    <property type="molecule type" value="Genomic_DNA"/>
</dbReference>
<organism evidence="2 3">
    <name type="scientific">Streptomyces turgidiscabies</name>
    <dbReference type="NCBI Taxonomy" id="85558"/>
    <lineage>
        <taxon>Bacteria</taxon>
        <taxon>Bacillati</taxon>
        <taxon>Actinomycetota</taxon>
        <taxon>Actinomycetes</taxon>
        <taxon>Kitasatosporales</taxon>
        <taxon>Streptomycetaceae</taxon>
        <taxon>Streptomyces</taxon>
    </lineage>
</organism>
<dbReference type="PANTHER" id="PTHR42879:SF2">
    <property type="entry name" value="3-OXOACYL-[ACYL-CARRIER-PROTEIN] REDUCTASE FABG"/>
    <property type="match status" value="1"/>
</dbReference>